<comment type="caution">
    <text evidence="4">The sequence shown here is derived from an EMBL/GenBank/DDBJ whole genome shotgun (WGS) entry which is preliminary data.</text>
</comment>
<feature type="compositionally biased region" description="Pro residues" evidence="2">
    <location>
        <begin position="385"/>
        <end position="404"/>
    </location>
</feature>
<accession>A0A367LDW3</accession>
<dbReference type="PANTHER" id="PTHR43805:SF1">
    <property type="entry name" value="GP-PDE DOMAIN-CONTAINING PROTEIN"/>
    <property type="match status" value="1"/>
</dbReference>
<dbReference type="InterPro" id="IPR017946">
    <property type="entry name" value="PLC-like_Pdiesterase_TIM-brl"/>
</dbReference>
<feature type="domain" description="GP-PDE" evidence="3">
    <location>
        <begin position="420"/>
        <end position="660"/>
    </location>
</feature>
<dbReference type="PANTHER" id="PTHR43805">
    <property type="entry name" value="GLYCEROPHOSPHORYL DIESTER PHOSPHODIESTERASE"/>
    <property type="match status" value="1"/>
</dbReference>
<dbReference type="GO" id="GO:0006351">
    <property type="term" value="P:DNA-templated transcription"/>
    <property type="evidence" value="ECO:0007669"/>
    <property type="project" value="InterPro"/>
</dbReference>
<dbReference type="Gene3D" id="3.20.20.190">
    <property type="entry name" value="Phosphatidylinositol (PI) phosphodiesterase"/>
    <property type="match status" value="1"/>
</dbReference>
<dbReference type="CDD" id="cd12148">
    <property type="entry name" value="fungal_TF_MHR"/>
    <property type="match status" value="1"/>
</dbReference>
<dbReference type="AlphaFoldDB" id="A0A367LDW3"/>
<dbReference type="GO" id="GO:0003677">
    <property type="term" value="F:DNA binding"/>
    <property type="evidence" value="ECO:0007669"/>
    <property type="project" value="InterPro"/>
</dbReference>
<keyword evidence="5" id="KW-1185">Reference proteome</keyword>
<evidence type="ECO:0000313" key="4">
    <source>
        <dbReference type="EMBL" id="RCI12601.1"/>
    </source>
</evidence>
<evidence type="ECO:0000259" key="3">
    <source>
        <dbReference type="PROSITE" id="PS51704"/>
    </source>
</evidence>
<dbReference type="SUPFAM" id="SSF51695">
    <property type="entry name" value="PLC-like phosphodiesterases"/>
    <property type="match status" value="1"/>
</dbReference>
<dbReference type="InterPro" id="IPR030395">
    <property type="entry name" value="GP_PDE_dom"/>
</dbReference>
<dbReference type="InterPro" id="IPR007219">
    <property type="entry name" value="XnlR_reg_dom"/>
</dbReference>
<keyword evidence="1" id="KW-0539">Nucleus</keyword>
<dbReference type="EMBL" id="LKCN02000007">
    <property type="protein sequence ID" value="RCI12601.1"/>
    <property type="molecule type" value="Genomic_DNA"/>
</dbReference>
<protein>
    <recommendedName>
        <fullName evidence="3">GP-PDE domain-containing protein</fullName>
    </recommendedName>
</protein>
<name>A0A367LDW3_9HYPO</name>
<dbReference type="OrthoDB" id="1058301at2759"/>
<dbReference type="PROSITE" id="PS51704">
    <property type="entry name" value="GP_PDE"/>
    <property type="match status" value="1"/>
</dbReference>
<feature type="region of interest" description="Disordered" evidence="2">
    <location>
        <begin position="377"/>
        <end position="430"/>
    </location>
</feature>
<evidence type="ECO:0000313" key="5">
    <source>
        <dbReference type="Proteomes" id="UP000253664"/>
    </source>
</evidence>
<dbReference type="GO" id="GO:0008081">
    <property type="term" value="F:phosphoric diester hydrolase activity"/>
    <property type="evidence" value="ECO:0007669"/>
    <property type="project" value="InterPro"/>
</dbReference>
<dbReference type="Pfam" id="PF04082">
    <property type="entry name" value="Fungal_trans"/>
    <property type="match status" value="1"/>
</dbReference>
<dbReference type="Proteomes" id="UP000253664">
    <property type="component" value="Unassembled WGS sequence"/>
</dbReference>
<gene>
    <name evidence="4" type="ORF">L249_1029</name>
</gene>
<dbReference type="GO" id="GO:0006629">
    <property type="term" value="P:lipid metabolic process"/>
    <property type="evidence" value="ECO:0007669"/>
    <property type="project" value="InterPro"/>
</dbReference>
<dbReference type="Pfam" id="PF03009">
    <property type="entry name" value="GDPD"/>
    <property type="match status" value="1"/>
</dbReference>
<dbReference type="GO" id="GO:0008270">
    <property type="term" value="F:zinc ion binding"/>
    <property type="evidence" value="ECO:0007669"/>
    <property type="project" value="InterPro"/>
</dbReference>
<feature type="compositionally biased region" description="Low complexity" evidence="2">
    <location>
        <begin position="409"/>
        <end position="419"/>
    </location>
</feature>
<evidence type="ECO:0000256" key="1">
    <source>
        <dbReference type="ARBA" id="ARBA00023242"/>
    </source>
</evidence>
<sequence length="710" mass="80403">MVSSEPDHAPPPCRISENHIDFFFRLWAPLFPIVDEELFRSRHRVLLVDAAYVKEYHMIQFHLVFSIAELSSRMPNCSQVTECKRQWQYPLETKLVANSMEHLECLVLAILFCILAGDNDRLQCYKSMALSATHLLGLYRPKKDNVPKNVMSTLYILDCFTTASLGLPRLFGHAMIHAHIKDMEQISCHHALLGASICLSNVLETMYPLATAGRASQETMMTFTKEIEAWYLKLPSRLRLRSLNEMSPNKDKQIAADLLLAYYYIRWLIYLPGFQSSGWPHNPLLQAATTMADIMLRKTTWGLSFCINKPRMMTVLASMLLIEAARVHQEKSGSDMAMNLRRNETGMKMLGDSSSRGPKQEPMADETRPLLLLDKEGLRDDQPSPSSPSPSSPSSPSPPPPPWQQPKRNNSTNATATSTPQTIAHRGDKAHERENTLPAFHAAVRSRAHAIETDARLSRDGVAVLAHDDGLQRCFGRRGRVADFDAELLGSWGVVTLVDLLAWLVDEDEQQGQSDEDRLWKRGMWILLDIKMDDDPALLLAAIARALKTATTTTIPWEKRIILGCWNASTILAARRLLPNHSLAHIGTSSSYARHFLRSMPSLALNMAYTAIPFLPSSVATARPLFAWTVNSEATMRWAIRHGAIDGVITDDPAAFRALCRRHELELARRPLPPPLRRSLSGAWDWCRVLFWHKIVFLYRRFWLKKLDYL</sequence>
<proteinExistence type="predicted"/>
<organism evidence="4 5">
    <name type="scientific">Ophiocordyceps polyrhachis-furcata BCC 54312</name>
    <dbReference type="NCBI Taxonomy" id="1330021"/>
    <lineage>
        <taxon>Eukaryota</taxon>
        <taxon>Fungi</taxon>
        <taxon>Dikarya</taxon>
        <taxon>Ascomycota</taxon>
        <taxon>Pezizomycotina</taxon>
        <taxon>Sordariomycetes</taxon>
        <taxon>Hypocreomycetidae</taxon>
        <taxon>Hypocreales</taxon>
        <taxon>Ophiocordycipitaceae</taxon>
        <taxon>Ophiocordyceps</taxon>
    </lineage>
</organism>
<evidence type="ECO:0000256" key="2">
    <source>
        <dbReference type="SAM" id="MobiDB-lite"/>
    </source>
</evidence>
<reference evidence="4 5" key="1">
    <citation type="journal article" date="2015" name="BMC Genomics">
        <title>Insights from the genome of Ophiocordyceps polyrhachis-furcata to pathogenicity and host specificity in insect fungi.</title>
        <authorList>
            <person name="Wichadakul D."/>
            <person name="Kobmoo N."/>
            <person name="Ingsriswang S."/>
            <person name="Tangphatsornruang S."/>
            <person name="Chantasingh D."/>
            <person name="Luangsa-ard J.J."/>
            <person name="Eurwilaichitr L."/>
        </authorList>
    </citation>
    <scope>NUCLEOTIDE SEQUENCE [LARGE SCALE GENOMIC DNA]</scope>
    <source>
        <strain evidence="4 5">BCC 54312</strain>
    </source>
</reference>
<dbReference type="STRING" id="1330021.A0A367LDW3"/>